<accession>A0A378ME82</accession>
<name>A0A378ME82_LISGR</name>
<evidence type="ECO:0000313" key="1">
    <source>
        <dbReference type="EMBL" id="STY44611.1"/>
    </source>
</evidence>
<organism evidence="1 2">
    <name type="scientific">Listeria grayi</name>
    <name type="common">Listeria murrayi</name>
    <dbReference type="NCBI Taxonomy" id="1641"/>
    <lineage>
        <taxon>Bacteria</taxon>
        <taxon>Bacillati</taxon>
        <taxon>Bacillota</taxon>
        <taxon>Bacilli</taxon>
        <taxon>Bacillales</taxon>
        <taxon>Listeriaceae</taxon>
        <taxon>Listeria</taxon>
    </lineage>
</organism>
<protein>
    <submittedName>
        <fullName evidence="1">Protein of uncharacterized function (DUF2508)</fullName>
    </submittedName>
</protein>
<dbReference type="InterPro" id="IPR019644">
    <property type="entry name" value="DUF2508"/>
</dbReference>
<gene>
    <name evidence="1" type="ORF">NCTC10815_01960</name>
</gene>
<proteinExistence type="predicted"/>
<dbReference type="EMBL" id="UGPG01000001">
    <property type="protein sequence ID" value="STY44611.1"/>
    <property type="molecule type" value="Genomic_DNA"/>
</dbReference>
<dbReference type="Pfam" id="PF10704">
    <property type="entry name" value="DUF2508"/>
    <property type="match status" value="1"/>
</dbReference>
<dbReference type="RefSeq" id="WP_003756936.1">
    <property type="nucleotide sequence ID" value="NZ_CABKNG010000001.1"/>
</dbReference>
<reference evidence="1 2" key="1">
    <citation type="submission" date="2018-06" db="EMBL/GenBank/DDBJ databases">
        <authorList>
            <consortium name="Pathogen Informatics"/>
            <person name="Doyle S."/>
        </authorList>
    </citation>
    <scope>NUCLEOTIDE SEQUENCE [LARGE SCALE GENOMIC DNA]</scope>
    <source>
        <strain evidence="2">NCTC 10815</strain>
    </source>
</reference>
<dbReference type="AlphaFoldDB" id="A0A378ME82"/>
<evidence type="ECO:0000313" key="2">
    <source>
        <dbReference type="Proteomes" id="UP000254879"/>
    </source>
</evidence>
<sequence length="86" mass="10640">MESRKYKHSSSKRKHKVGKLHKAYDNYLLELINVTQEDWHRRKVMLRKSFEYSPELEYDEKKAEARYLYLFKEARHRKVKNDHSGR</sequence>
<dbReference type="Proteomes" id="UP000254879">
    <property type="component" value="Unassembled WGS sequence"/>
</dbReference>